<dbReference type="EMBL" id="PVZC01000001">
    <property type="protein sequence ID" value="PRY01837.1"/>
    <property type="molecule type" value="Genomic_DNA"/>
</dbReference>
<name>A0A2T0QD29_9ACTN</name>
<organism evidence="1 2">
    <name type="scientific">Allonocardiopsis opalescens</name>
    <dbReference type="NCBI Taxonomy" id="1144618"/>
    <lineage>
        <taxon>Bacteria</taxon>
        <taxon>Bacillati</taxon>
        <taxon>Actinomycetota</taxon>
        <taxon>Actinomycetes</taxon>
        <taxon>Streptosporangiales</taxon>
        <taxon>Allonocardiopsis</taxon>
    </lineage>
</organism>
<evidence type="ECO:0000313" key="1">
    <source>
        <dbReference type="EMBL" id="PRY01837.1"/>
    </source>
</evidence>
<reference evidence="1 2" key="1">
    <citation type="submission" date="2018-03" db="EMBL/GenBank/DDBJ databases">
        <title>Genomic Encyclopedia of Archaeal and Bacterial Type Strains, Phase II (KMG-II): from individual species to whole genera.</title>
        <authorList>
            <person name="Goeker M."/>
        </authorList>
    </citation>
    <scope>NUCLEOTIDE SEQUENCE [LARGE SCALE GENOMIC DNA]</scope>
    <source>
        <strain evidence="1 2">DSM 45601</strain>
    </source>
</reference>
<accession>A0A2T0QD29</accession>
<evidence type="ECO:0000313" key="2">
    <source>
        <dbReference type="Proteomes" id="UP000237846"/>
    </source>
</evidence>
<gene>
    <name evidence="1" type="ORF">CLV72_101434</name>
</gene>
<dbReference type="OrthoDB" id="3436396at2"/>
<dbReference type="AlphaFoldDB" id="A0A2T0QD29"/>
<comment type="caution">
    <text evidence="1">The sequence shown here is derived from an EMBL/GenBank/DDBJ whole genome shotgun (WGS) entry which is preliminary data.</text>
</comment>
<dbReference type="RefSeq" id="WP_106238238.1">
    <property type="nucleotide sequence ID" value="NZ_PVZC01000001.1"/>
</dbReference>
<dbReference type="Proteomes" id="UP000237846">
    <property type="component" value="Unassembled WGS sequence"/>
</dbReference>
<keyword evidence="2" id="KW-1185">Reference proteome</keyword>
<sequence>MGFAIALRPPSQWPEPPTVVPPEDADFATAVMRYCELLAETDCAFHVGGFGEPHWPVDVAYDLSAVIEQLPDLLSSLRERRAGSLDFYGQGIERTLEFTPNGDTTLIRCGSRTAWRPDPEVETAHGSELEDMLTALAHDFAVSAARLHPPAALVPQLADWLGRSGRIQPE</sequence>
<protein>
    <submittedName>
        <fullName evidence="1">Uncharacterized protein</fullName>
    </submittedName>
</protein>
<proteinExistence type="predicted"/>